<dbReference type="Proteomes" id="UP000324897">
    <property type="component" value="Chromosome 1"/>
</dbReference>
<evidence type="ECO:0000256" key="1">
    <source>
        <dbReference type="SAM" id="MobiDB-lite"/>
    </source>
</evidence>
<dbReference type="GO" id="GO:0003676">
    <property type="term" value="F:nucleic acid binding"/>
    <property type="evidence" value="ECO:0007669"/>
    <property type="project" value="InterPro"/>
</dbReference>
<sequence length="826" mass="91183">MKLGILYQALKYLTPTTGRGAGGPSRPAAPVAGDDVEEPHLGEEEALDAEFRASGHHPKELLPVLSCASVVDEGRGLAVPDDEHIDNPKIFFNTKNLYPELFRAPHALPPGGDDGVPAVDTDVYSYKNLQKPENPAPGDKPCLDLKKNPQWIKLIIAEGFTRINPTKGKQGGFEWACVSFSCMGYQGLTRFSCNLRRKCRAIGMDSVPEPTMLIHSEADCLSDVENTLHGTFTKIEMEDTKSGILILFFPCDGMEVMFCVRRASDFLGDSADGPMYDIAGNFDGVCEHVEGVLHKCCFPWSSSQDMKKMSLPMKKIASVIRVASNAGTEEYDIYDEETGQDEWSDSGSDELTSESYGSEHIGLPTLEDDDESEDDDRSDDDDGSEDDDGPEEIVLIGDMVESEIKVGGTVKSWAIVNFSLMSDDATLRLTDKLRSVCMDIGMNFYPMALRYLKKTPARPSDIEDALWGIQDEIAKVYSKPGVKGCLSLLIVVMPDQEECVKVEEVCESLDIVYQCIKPCAKDSTVVRKKHLECAAKEIKTKVLDHEEKGVPGPLKHTAIPFVSEAPTMICGADIFHSKGADGSTSVASLVASIDWPGANKYKSVVSCQPSDEFLIKDLFSPKKKNCGMFSELLGAFLQNRKRLPERIIFFRNAVMKNLTDCTFRDNEMKNLMDVTYLHEVDAINKACAHFKEGYCPKVTFVFVAEVPSLDESGVPADFNFGEDNCNPEIILYLKHPLAPCSLGSRTICYSVPYDDNKFTVDDLQSLCIGICTPWMRWAYPEAYMVPPAYLAYLVASKAQEYFDNTASTSTGSNGASTCQMPKMLLY</sequence>
<dbReference type="EMBL" id="RWGY01000011">
    <property type="protein sequence ID" value="TVU30338.1"/>
    <property type="molecule type" value="Genomic_DNA"/>
</dbReference>
<dbReference type="InterPro" id="IPR003165">
    <property type="entry name" value="Piwi"/>
</dbReference>
<dbReference type="PANTHER" id="PTHR22891">
    <property type="entry name" value="EUKARYOTIC TRANSLATION INITIATION FACTOR 2C"/>
    <property type="match status" value="1"/>
</dbReference>
<feature type="compositionally biased region" description="Low complexity" evidence="1">
    <location>
        <begin position="16"/>
        <end position="33"/>
    </location>
</feature>
<dbReference type="PROSITE" id="PS50822">
    <property type="entry name" value="PIWI"/>
    <property type="match status" value="1"/>
</dbReference>
<feature type="compositionally biased region" description="Acidic residues" evidence="1">
    <location>
        <begin position="331"/>
        <end position="352"/>
    </location>
</feature>
<feature type="non-terminal residue" evidence="3">
    <location>
        <position position="1"/>
    </location>
</feature>
<feature type="domain" description="Piwi" evidence="2">
    <location>
        <begin position="567"/>
        <end position="705"/>
    </location>
</feature>
<dbReference type="InterPro" id="IPR036397">
    <property type="entry name" value="RNaseH_sf"/>
</dbReference>
<organism evidence="3 4">
    <name type="scientific">Eragrostis curvula</name>
    <name type="common">weeping love grass</name>
    <dbReference type="NCBI Taxonomy" id="38414"/>
    <lineage>
        <taxon>Eukaryota</taxon>
        <taxon>Viridiplantae</taxon>
        <taxon>Streptophyta</taxon>
        <taxon>Embryophyta</taxon>
        <taxon>Tracheophyta</taxon>
        <taxon>Spermatophyta</taxon>
        <taxon>Magnoliopsida</taxon>
        <taxon>Liliopsida</taxon>
        <taxon>Poales</taxon>
        <taxon>Poaceae</taxon>
        <taxon>PACMAD clade</taxon>
        <taxon>Chloridoideae</taxon>
        <taxon>Eragrostideae</taxon>
        <taxon>Eragrostidinae</taxon>
        <taxon>Eragrostis</taxon>
    </lineage>
</organism>
<accession>A0A5J9V4B2</accession>
<evidence type="ECO:0000313" key="3">
    <source>
        <dbReference type="EMBL" id="TVU30338.1"/>
    </source>
</evidence>
<dbReference type="Gramene" id="TVU30338">
    <property type="protein sequence ID" value="TVU30338"/>
    <property type="gene ID" value="EJB05_21953"/>
</dbReference>
<evidence type="ECO:0000259" key="2">
    <source>
        <dbReference type="PROSITE" id="PS50822"/>
    </source>
</evidence>
<dbReference type="SUPFAM" id="SSF53098">
    <property type="entry name" value="Ribonuclease H-like"/>
    <property type="match status" value="1"/>
</dbReference>
<comment type="caution">
    <text evidence="3">The sequence shown here is derived from an EMBL/GenBank/DDBJ whole genome shotgun (WGS) entry which is preliminary data.</text>
</comment>
<proteinExistence type="predicted"/>
<dbReference type="SMART" id="SM00950">
    <property type="entry name" value="Piwi"/>
    <property type="match status" value="1"/>
</dbReference>
<keyword evidence="4" id="KW-1185">Reference proteome</keyword>
<evidence type="ECO:0000313" key="4">
    <source>
        <dbReference type="Proteomes" id="UP000324897"/>
    </source>
</evidence>
<reference evidence="3 4" key="1">
    <citation type="journal article" date="2019" name="Sci. Rep.">
        <title>A high-quality genome of Eragrostis curvula grass provides insights into Poaceae evolution and supports new strategies to enhance forage quality.</title>
        <authorList>
            <person name="Carballo J."/>
            <person name="Santos B.A.C.M."/>
            <person name="Zappacosta D."/>
            <person name="Garbus I."/>
            <person name="Selva J.P."/>
            <person name="Gallo C.A."/>
            <person name="Diaz A."/>
            <person name="Albertini E."/>
            <person name="Caccamo M."/>
            <person name="Echenique V."/>
        </authorList>
    </citation>
    <scope>NUCLEOTIDE SEQUENCE [LARGE SCALE GENOMIC DNA]</scope>
    <source>
        <strain evidence="4">cv. Victoria</strain>
        <tissue evidence="3">Leaf</tissue>
    </source>
</reference>
<dbReference type="Gene3D" id="3.40.50.2300">
    <property type="match status" value="1"/>
</dbReference>
<dbReference type="Pfam" id="PF02171">
    <property type="entry name" value="Piwi"/>
    <property type="match status" value="1"/>
</dbReference>
<feature type="region of interest" description="Disordered" evidence="1">
    <location>
        <begin position="16"/>
        <end position="35"/>
    </location>
</feature>
<dbReference type="Gene3D" id="3.30.420.10">
    <property type="entry name" value="Ribonuclease H-like superfamily/Ribonuclease H"/>
    <property type="match status" value="2"/>
</dbReference>
<name>A0A5J9V4B2_9POAL</name>
<feature type="region of interest" description="Disordered" evidence="1">
    <location>
        <begin position="331"/>
        <end position="391"/>
    </location>
</feature>
<feature type="compositionally biased region" description="Acidic residues" evidence="1">
    <location>
        <begin position="366"/>
        <end position="391"/>
    </location>
</feature>
<gene>
    <name evidence="3" type="ORF">EJB05_21953</name>
</gene>
<dbReference type="AlphaFoldDB" id="A0A5J9V4B2"/>
<protein>
    <recommendedName>
        <fullName evidence="2">Piwi domain-containing protein</fullName>
    </recommendedName>
</protein>
<dbReference type="InterPro" id="IPR012337">
    <property type="entry name" value="RNaseH-like_sf"/>
</dbReference>